<keyword evidence="2 5" id="KW-0812">Transmembrane</keyword>
<accession>A0A8S0XD54</accession>
<feature type="transmembrane region" description="Helical" evidence="5">
    <location>
        <begin position="368"/>
        <end position="388"/>
    </location>
</feature>
<evidence type="ECO:0000256" key="5">
    <source>
        <dbReference type="SAM" id="Phobius"/>
    </source>
</evidence>
<feature type="transmembrane region" description="Helical" evidence="5">
    <location>
        <begin position="181"/>
        <end position="201"/>
    </location>
</feature>
<dbReference type="AlphaFoldDB" id="A0A8S0XD54"/>
<feature type="transmembrane region" description="Helical" evidence="5">
    <location>
        <begin position="338"/>
        <end position="361"/>
    </location>
</feature>
<sequence>MKLGEFIAGNGVVNRTVKNANWLVSQQVFNMVIGVVVIAFVARYFGPEKYGQYSFANAFVGLFTAVSTLGMEILTVKAIADDTFDDGTILGTSLLLRLCGGVLLTGLAMSIIKLTEPNDQHLHILVLIMSLTMIFKASEVIEYWLQAYQRAKFSALIRMGVNVVDALLKMAMIVFKGTLVTYALVYMLDALIIGIALFIVYRKIRETDSSWRISLSYAKGLLSQSWYLILSGLMVTLYMRIDQVMLGAMLPSKIELGIYSAAVRVAQMWYFVPMAIITSFNPVIMRRKSTDEAGYNSSVQALYTIVAWSGIGFGVLILLFSRAIIGILYGAAYMKAASILSISVWAGTFAMLGSARSLWLLREGLQRYTLIYTSSALVVNVILNLILIPRFGGYGAAFATLAAQIINVAVLGLFKDTRLSLLMIIKALSIKRLIRLRDYL</sequence>
<keyword evidence="8" id="KW-1185">Reference proteome</keyword>
<feature type="transmembrane region" description="Helical" evidence="5">
    <location>
        <begin position="261"/>
        <end position="284"/>
    </location>
</feature>
<reference evidence="6" key="2">
    <citation type="submission" date="2020-01" db="EMBL/GenBank/DDBJ databases">
        <authorList>
            <person name="Hornung B."/>
        </authorList>
    </citation>
    <scope>NUCLEOTIDE SEQUENCE</scope>
    <source>
        <strain evidence="6">PacBioINE</strain>
    </source>
</reference>
<dbReference type="Pfam" id="PF01943">
    <property type="entry name" value="Polysacc_synt"/>
    <property type="match status" value="1"/>
</dbReference>
<proteinExistence type="predicted"/>
<feature type="transmembrane region" description="Helical" evidence="5">
    <location>
        <begin position="124"/>
        <end position="144"/>
    </location>
</feature>
<keyword evidence="3 5" id="KW-1133">Transmembrane helix</keyword>
<dbReference type="PANTHER" id="PTHR43424:SF1">
    <property type="entry name" value="LOCUS PUTATIVE PROTEIN 1-RELATED"/>
    <property type="match status" value="1"/>
</dbReference>
<evidence type="ECO:0000256" key="3">
    <source>
        <dbReference type="ARBA" id="ARBA00022989"/>
    </source>
</evidence>
<dbReference type="PANTHER" id="PTHR43424">
    <property type="entry name" value="LOCUS PUTATIVE PROTEIN 1-RELATED"/>
    <property type="match status" value="1"/>
</dbReference>
<feature type="transmembrane region" description="Helical" evidence="5">
    <location>
        <begin position="394"/>
        <end position="414"/>
    </location>
</feature>
<evidence type="ECO:0000256" key="2">
    <source>
        <dbReference type="ARBA" id="ARBA00022692"/>
    </source>
</evidence>
<dbReference type="InterPro" id="IPR002797">
    <property type="entry name" value="Polysacc_synth"/>
</dbReference>
<dbReference type="CDD" id="cd13128">
    <property type="entry name" value="MATE_Wzx_like"/>
    <property type="match status" value="1"/>
</dbReference>
<evidence type="ECO:0000256" key="4">
    <source>
        <dbReference type="ARBA" id="ARBA00023136"/>
    </source>
</evidence>
<dbReference type="EMBL" id="CDGJ01000060">
    <property type="protein sequence ID" value="CEJ07626.1"/>
    <property type="molecule type" value="Genomic_DNA"/>
</dbReference>
<dbReference type="Proteomes" id="UP001071230">
    <property type="component" value="Unassembled WGS sequence"/>
</dbReference>
<feature type="transmembrane region" description="Helical" evidence="5">
    <location>
        <begin position="305"/>
        <end position="332"/>
    </location>
</feature>
<gene>
    <name evidence="7" type="ORF">DEACI_2092</name>
    <name evidence="6" type="ORF">DEACI_3969</name>
</gene>
<feature type="transmembrane region" description="Helical" evidence="5">
    <location>
        <begin position="156"/>
        <end position="175"/>
    </location>
</feature>
<dbReference type="KEGG" id="aacx:DEACI_3969"/>
<dbReference type="InterPro" id="IPR052556">
    <property type="entry name" value="PolySynth_Transporter"/>
</dbReference>
<comment type="subcellular location">
    <subcellularLocation>
        <location evidence="1">Membrane</location>
        <topology evidence="1">Multi-pass membrane protein</topology>
    </subcellularLocation>
</comment>
<dbReference type="Proteomes" id="UP000836597">
    <property type="component" value="Chromosome"/>
</dbReference>
<protein>
    <submittedName>
        <fullName evidence="6">Polysaccharide biosynthesis C-terminal domain protein</fullName>
    </submittedName>
    <submittedName>
        <fullName evidence="7">Polysaccharide biosynthesis protein</fullName>
    </submittedName>
</protein>
<dbReference type="GO" id="GO:0016020">
    <property type="term" value="C:membrane"/>
    <property type="evidence" value="ECO:0007669"/>
    <property type="project" value="UniProtKB-SubCell"/>
</dbReference>
<reference evidence="7" key="1">
    <citation type="submission" date="2014-11" db="EMBL/GenBank/DDBJ databases">
        <authorList>
            <person name="Hornung B.V."/>
        </authorList>
    </citation>
    <scope>NUCLEOTIDE SEQUENCE</scope>
    <source>
        <strain evidence="7">INE</strain>
    </source>
</reference>
<evidence type="ECO:0000313" key="7">
    <source>
        <dbReference type="EMBL" id="CEJ07626.1"/>
    </source>
</evidence>
<feature type="transmembrane region" description="Helical" evidence="5">
    <location>
        <begin position="221"/>
        <end position="241"/>
    </location>
</feature>
<organism evidence="6">
    <name type="scientific">Acididesulfobacillus acetoxydans</name>
    <dbReference type="NCBI Taxonomy" id="1561005"/>
    <lineage>
        <taxon>Bacteria</taxon>
        <taxon>Bacillati</taxon>
        <taxon>Bacillota</taxon>
        <taxon>Clostridia</taxon>
        <taxon>Eubacteriales</taxon>
        <taxon>Peptococcaceae</taxon>
        <taxon>Acididesulfobacillus</taxon>
    </lineage>
</organism>
<feature type="transmembrane region" description="Helical" evidence="5">
    <location>
        <begin position="94"/>
        <end position="112"/>
    </location>
</feature>
<evidence type="ECO:0000313" key="6">
    <source>
        <dbReference type="EMBL" id="CAA7603146.1"/>
    </source>
</evidence>
<feature type="transmembrane region" description="Helical" evidence="5">
    <location>
        <begin position="52"/>
        <end position="74"/>
    </location>
</feature>
<feature type="transmembrane region" description="Helical" evidence="5">
    <location>
        <begin position="28"/>
        <end position="46"/>
    </location>
</feature>
<name>A0A8S0XD54_9FIRM</name>
<evidence type="ECO:0000256" key="1">
    <source>
        <dbReference type="ARBA" id="ARBA00004141"/>
    </source>
</evidence>
<dbReference type="RefSeq" id="WP_240986405.1">
    <property type="nucleotide sequence ID" value="NZ_CDGJ01000060.1"/>
</dbReference>
<evidence type="ECO:0000313" key="8">
    <source>
        <dbReference type="Proteomes" id="UP001071230"/>
    </source>
</evidence>
<keyword evidence="4 5" id="KW-0472">Membrane</keyword>
<dbReference type="EMBL" id="LR746496">
    <property type="protein sequence ID" value="CAA7603146.1"/>
    <property type="molecule type" value="Genomic_DNA"/>
</dbReference>